<dbReference type="RefSeq" id="XP_001744254.1">
    <property type="nucleotide sequence ID" value="XM_001744202.1"/>
</dbReference>
<keyword evidence="3" id="KW-0812">Transmembrane</keyword>
<accession>A9UUS6</accession>
<keyword evidence="3" id="KW-0472">Membrane</keyword>
<sequence length="464" mass="50216">MDVLMGLGGGGVVLVALVVAVAMCLGQGRNVPPKKRMARAIRRAFPNGMPIFFHGPINRDVTISRIAAYGGDPPEGAFLLRVKEPQEHQHEVVFCISSVVESSASGKPLAQRVLHFLAFFNAKGKFRVVGRAKGQAKDEVFLFNSMEEVLSRCGSNDDDSFFDTPLTHPVACDYRELSAFRDELNELLAPLTVVITSNSQPSPQQAPENATTSLAPAPVWHAIDVQTHETDDSASLQAPASGPLRTNRDVYVTPLFQIPEPRSSSPPLGNSHALQATDASQAIDMPDATDHRTVFGTNRPAKAKTKPHQYINTSIHATSQVHGMPEVTDHRAVFGASRPAKAKPSTQEYVDVPIHLMGKEANRHEATAAPTQVGAASSRPMLSGSISRRPADLEQPAVSRSSAYAQVDDPIWATPPKKVNEAFSSYLTQSRLSMSRDDSAQTARQLAISYASLDEHATYQNSRA</sequence>
<keyword evidence="3" id="KW-1133">Transmembrane helix</keyword>
<dbReference type="InterPro" id="IPR036860">
    <property type="entry name" value="SH2_dom_sf"/>
</dbReference>
<dbReference type="Proteomes" id="UP000001357">
    <property type="component" value="Unassembled WGS sequence"/>
</dbReference>
<dbReference type="GeneID" id="5889623"/>
<feature type="domain" description="SH2" evidence="4">
    <location>
        <begin position="52"/>
        <end position="170"/>
    </location>
</feature>
<keyword evidence="6" id="KW-1185">Reference proteome</keyword>
<organism evidence="5 6">
    <name type="scientific">Monosiga brevicollis</name>
    <name type="common">Choanoflagellate</name>
    <dbReference type="NCBI Taxonomy" id="81824"/>
    <lineage>
        <taxon>Eukaryota</taxon>
        <taxon>Choanoflagellata</taxon>
        <taxon>Craspedida</taxon>
        <taxon>Salpingoecidae</taxon>
        <taxon>Monosiga</taxon>
    </lineage>
</organism>
<evidence type="ECO:0000256" key="2">
    <source>
        <dbReference type="SAM" id="MobiDB-lite"/>
    </source>
</evidence>
<dbReference type="KEGG" id="mbr:MONBRDRAFT_36305"/>
<dbReference type="InterPro" id="IPR000980">
    <property type="entry name" value="SH2"/>
</dbReference>
<name>A9UUS6_MONBE</name>
<dbReference type="SUPFAM" id="SSF55550">
    <property type="entry name" value="SH2 domain"/>
    <property type="match status" value="1"/>
</dbReference>
<dbReference type="EMBL" id="CH991546">
    <property type="protein sequence ID" value="EDQ90957.1"/>
    <property type="molecule type" value="Genomic_DNA"/>
</dbReference>
<reference evidence="5 6" key="1">
    <citation type="journal article" date="2008" name="Nature">
        <title>The genome of the choanoflagellate Monosiga brevicollis and the origin of metazoans.</title>
        <authorList>
            <consortium name="JGI Sequencing"/>
            <person name="King N."/>
            <person name="Westbrook M.J."/>
            <person name="Young S.L."/>
            <person name="Kuo A."/>
            <person name="Abedin M."/>
            <person name="Chapman J."/>
            <person name="Fairclough S."/>
            <person name="Hellsten U."/>
            <person name="Isogai Y."/>
            <person name="Letunic I."/>
            <person name="Marr M."/>
            <person name="Pincus D."/>
            <person name="Putnam N."/>
            <person name="Rokas A."/>
            <person name="Wright K.J."/>
            <person name="Zuzow R."/>
            <person name="Dirks W."/>
            <person name="Good M."/>
            <person name="Goodstein D."/>
            <person name="Lemons D."/>
            <person name="Li W."/>
            <person name="Lyons J.B."/>
            <person name="Morris A."/>
            <person name="Nichols S."/>
            <person name="Richter D.J."/>
            <person name="Salamov A."/>
            <person name="Bork P."/>
            <person name="Lim W.A."/>
            <person name="Manning G."/>
            <person name="Miller W.T."/>
            <person name="McGinnis W."/>
            <person name="Shapiro H."/>
            <person name="Tjian R."/>
            <person name="Grigoriev I.V."/>
            <person name="Rokhsar D."/>
        </authorList>
    </citation>
    <scope>NUCLEOTIDE SEQUENCE [LARGE SCALE GENOMIC DNA]</scope>
    <source>
        <strain evidence="6">MX1 / ATCC 50154</strain>
    </source>
</reference>
<feature type="region of interest" description="Disordered" evidence="2">
    <location>
        <begin position="364"/>
        <end position="401"/>
    </location>
</feature>
<keyword evidence="1" id="KW-0727">SH2 domain</keyword>
<evidence type="ECO:0000256" key="3">
    <source>
        <dbReference type="SAM" id="Phobius"/>
    </source>
</evidence>
<dbReference type="AlphaFoldDB" id="A9UUS6"/>
<evidence type="ECO:0000313" key="5">
    <source>
        <dbReference type="EMBL" id="EDQ90957.1"/>
    </source>
</evidence>
<feature type="transmembrane region" description="Helical" evidence="3">
    <location>
        <begin position="6"/>
        <end position="26"/>
    </location>
</feature>
<evidence type="ECO:0000313" key="6">
    <source>
        <dbReference type="Proteomes" id="UP000001357"/>
    </source>
</evidence>
<dbReference type="InParanoid" id="A9UUS6"/>
<dbReference type="PROSITE" id="PS50001">
    <property type="entry name" value="SH2"/>
    <property type="match status" value="1"/>
</dbReference>
<proteinExistence type="predicted"/>
<evidence type="ECO:0000256" key="1">
    <source>
        <dbReference type="PROSITE-ProRule" id="PRU00191"/>
    </source>
</evidence>
<gene>
    <name evidence="5" type="ORF">MONBRDRAFT_36305</name>
</gene>
<protein>
    <recommendedName>
        <fullName evidence="4">SH2 domain-containing protein</fullName>
    </recommendedName>
</protein>
<evidence type="ECO:0000259" key="4">
    <source>
        <dbReference type="PROSITE" id="PS50001"/>
    </source>
</evidence>